<dbReference type="GO" id="GO:0015629">
    <property type="term" value="C:actin cytoskeleton"/>
    <property type="evidence" value="ECO:0007669"/>
    <property type="project" value="InterPro"/>
</dbReference>
<dbReference type="Proteomes" id="UP000826271">
    <property type="component" value="Unassembled WGS sequence"/>
</dbReference>
<keyword evidence="5" id="KW-1185">Reference proteome</keyword>
<feature type="domain" description="ADF-H" evidence="3">
    <location>
        <begin position="84"/>
        <end position="222"/>
    </location>
</feature>
<evidence type="ECO:0000313" key="4">
    <source>
        <dbReference type="EMBL" id="KAG8376909.1"/>
    </source>
</evidence>
<dbReference type="GO" id="GO:0030042">
    <property type="term" value="P:actin filament depolymerization"/>
    <property type="evidence" value="ECO:0007669"/>
    <property type="project" value="InterPro"/>
</dbReference>
<dbReference type="PANTHER" id="PTHR11913">
    <property type="entry name" value="COFILIN-RELATED"/>
    <property type="match status" value="1"/>
</dbReference>
<dbReference type="InterPro" id="IPR029006">
    <property type="entry name" value="ADF-H/Gelsolin-like_dom_sf"/>
</dbReference>
<dbReference type="InterPro" id="IPR017904">
    <property type="entry name" value="ADF/Cofilin"/>
</dbReference>
<comment type="similarity">
    <text evidence="1">Belongs to the actin-binding proteins ADF family.</text>
</comment>
<organism evidence="4 5">
    <name type="scientific">Buddleja alternifolia</name>
    <dbReference type="NCBI Taxonomy" id="168488"/>
    <lineage>
        <taxon>Eukaryota</taxon>
        <taxon>Viridiplantae</taxon>
        <taxon>Streptophyta</taxon>
        <taxon>Embryophyta</taxon>
        <taxon>Tracheophyta</taxon>
        <taxon>Spermatophyta</taxon>
        <taxon>Magnoliopsida</taxon>
        <taxon>eudicotyledons</taxon>
        <taxon>Gunneridae</taxon>
        <taxon>Pentapetalae</taxon>
        <taxon>asterids</taxon>
        <taxon>lamiids</taxon>
        <taxon>Lamiales</taxon>
        <taxon>Scrophulariaceae</taxon>
        <taxon>Buddlejeae</taxon>
        <taxon>Buddleja</taxon>
    </lineage>
</organism>
<name>A0AAV6X9U4_9LAMI</name>
<dbReference type="Pfam" id="PF00241">
    <property type="entry name" value="Cofilin_ADF"/>
    <property type="match status" value="1"/>
</dbReference>
<dbReference type="SUPFAM" id="SSF55753">
    <property type="entry name" value="Actin depolymerizing proteins"/>
    <property type="match status" value="1"/>
</dbReference>
<dbReference type="InterPro" id="IPR002108">
    <property type="entry name" value="ADF-H"/>
</dbReference>
<dbReference type="GO" id="GO:0003779">
    <property type="term" value="F:actin binding"/>
    <property type="evidence" value="ECO:0007669"/>
    <property type="project" value="UniProtKB-KW"/>
</dbReference>
<gene>
    <name evidence="4" type="ORF">BUALT_Bualt09G0113200</name>
</gene>
<sequence>MEEKEEKKKAIEEKKKEEKTVTITSNTSLVKVKVDGKSTVTNSEEKTVKKTCEEIKVIRVLRVGGDCYISEDIASTTGNVEEVAGTIDKEIPETRKMLQLTASQKMNNDARRAIFCVIMSGEDYVDAFEKLQRLDFPGRQVNTASGMDVHDDCKLRFLKLKAKRTHGFIVFKIEEKQKQVRSKMIYASSKDTFKRELDGIQVELQATDPTEMGLDVIQSRASKWKNSRRCVEDIWAVAIGLLEAQVITKNLLFSRVITGK</sequence>
<evidence type="ECO:0000259" key="3">
    <source>
        <dbReference type="PROSITE" id="PS51263"/>
    </source>
</evidence>
<dbReference type="PROSITE" id="PS51263">
    <property type="entry name" value="ADF_H"/>
    <property type="match status" value="1"/>
</dbReference>
<evidence type="ECO:0000256" key="2">
    <source>
        <dbReference type="ARBA" id="ARBA00023203"/>
    </source>
</evidence>
<dbReference type="AlphaFoldDB" id="A0AAV6X9U4"/>
<keyword evidence="2" id="KW-0009">Actin-binding</keyword>
<evidence type="ECO:0000256" key="1">
    <source>
        <dbReference type="ARBA" id="ARBA00006844"/>
    </source>
</evidence>
<dbReference type="SMART" id="SM00102">
    <property type="entry name" value="ADF"/>
    <property type="match status" value="1"/>
</dbReference>
<reference evidence="4" key="1">
    <citation type="submission" date="2019-10" db="EMBL/GenBank/DDBJ databases">
        <authorList>
            <person name="Zhang R."/>
            <person name="Pan Y."/>
            <person name="Wang J."/>
            <person name="Ma R."/>
            <person name="Yu S."/>
        </authorList>
    </citation>
    <scope>NUCLEOTIDE SEQUENCE</scope>
    <source>
        <strain evidence="4">LA-IB0</strain>
        <tissue evidence="4">Leaf</tissue>
    </source>
</reference>
<evidence type="ECO:0000313" key="5">
    <source>
        <dbReference type="Proteomes" id="UP000826271"/>
    </source>
</evidence>
<dbReference type="EMBL" id="WHWC01000009">
    <property type="protein sequence ID" value="KAG8376909.1"/>
    <property type="molecule type" value="Genomic_DNA"/>
</dbReference>
<protein>
    <recommendedName>
        <fullName evidence="3">ADF-H domain-containing protein</fullName>
    </recommendedName>
</protein>
<accession>A0AAV6X9U4</accession>
<proteinExistence type="inferred from homology"/>
<comment type="caution">
    <text evidence="4">The sequence shown here is derived from an EMBL/GenBank/DDBJ whole genome shotgun (WGS) entry which is preliminary data.</text>
</comment>
<dbReference type="Gene3D" id="3.40.20.10">
    <property type="entry name" value="Severin"/>
    <property type="match status" value="2"/>
</dbReference>